<dbReference type="EMBL" id="CAIIXF020000007">
    <property type="protein sequence ID" value="CAH1788910.1"/>
    <property type="molecule type" value="Genomic_DNA"/>
</dbReference>
<sequence>MAQIGMVYFSFCVGMIALSLDHFEAGIAKGAGVEDVDKEQKEMEEKLNRVRRQFETTNPCSGMYLGCFEDRGMTCDELKTDSSTPGARDLPYLFSNPLDPALTIEICIDSLQTARIQVCWLTGGGLLFLWL</sequence>
<comment type="caution">
    <text evidence="1">The sequence shown here is derived from an EMBL/GenBank/DDBJ whole genome shotgun (WGS) entry which is preliminary data.</text>
</comment>
<accession>A0A8J1Y337</accession>
<dbReference type="AlphaFoldDB" id="A0A8J1Y337"/>
<name>A0A8J1Y337_OWEFU</name>
<keyword evidence="2" id="KW-1185">Reference proteome</keyword>
<proteinExistence type="predicted"/>
<protein>
    <submittedName>
        <fullName evidence="1">Uncharacterized protein</fullName>
    </submittedName>
</protein>
<evidence type="ECO:0000313" key="1">
    <source>
        <dbReference type="EMBL" id="CAH1788910.1"/>
    </source>
</evidence>
<gene>
    <name evidence="1" type="ORF">OFUS_LOCUS14358</name>
</gene>
<reference evidence="1" key="1">
    <citation type="submission" date="2022-03" db="EMBL/GenBank/DDBJ databases">
        <authorList>
            <person name="Martin C."/>
        </authorList>
    </citation>
    <scope>NUCLEOTIDE SEQUENCE</scope>
</reference>
<dbReference type="Proteomes" id="UP000749559">
    <property type="component" value="Unassembled WGS sequence"/>
</dbReference>
<organism evidence="1 2">
    <name type="scientific">Owenia fusiformis</name>
    <name type="common">Polychaete worm</name>
    <dbReference type="NCBI Taxonomy" id="6347"/>
    <lineage>
        <taxon>Eukaryota</taxon>
        <taxon>Metazoa</taxon>
        <taxon>Spiralia</taxon>
        <taxon>Lophotrochozoa</taxon>
        <taxon>Annelida</taxon>
        <taxon>Polychaeta</taxon>
        <taxon>Sedentaria</taxon>
        <taxon>Canalipalpata</taxon>
        <taxon>Sabellida</taxon>
        <taxon>Oweniida</taxon>
        <taxon>Oweniidae</taxon>
        <taxon>Owenia</taxon>
    </lineage>
</organism>
<evidence type="ECO:0000313" key="2">
    <source>
        <dbReference type="Proteomes" id="UP000749559"/>
    </source>
</evidence>